<sequence>MWQKFVPIEGSAAFKVPRFMRAYDTSVGEEQRYMTAKLLNHQPDQASVYTTMGNRFKRINQSWKIRRPWYADEYKKWQMTPWAWPQCRTLISRLKEAQLDSVVHLGSCAQVEAKQISERLSRYMKIYFANKKAKAGENSVIWLFAVIGLLMEASIPYMDDEYNEMTVTTEFHPSTQAAAKNGWPTLISNRKSKRSGCAKSKYSNHGEMLDKFKDLFAQCVKTYAMPQSWISALAQAARDVIAERQKNPEPDVHTSFNFDIPPYDSSEPWVVRQDNESADVFLRDAERLISVAAAPTSTKGRMVSVSSAATKSVAMKNSISSQSRLTRIPTLYFTVGEITNHRAVDHAWIVEPDGSYGYDVYDITEELKQLKLTNQQYQALLAMTPDRCRMLSRNGAQANAIRAKLGKEISRIGKQMMELHPAEFEEYTDGQGRSSGKTWVAFGTYIYDITEFPFTSQDEKQRVLQASRDEMPDPSSPADQFDDELLDNLSLFKCGSLKSSKSSVRPQLYPMTEKMLRWHDNPGTGVYVAIQDVIYDITGYIEHHPGGRDILMMGGGVDQTAAFLQSHDPAILRDYEELKVGRLVKEVNLDEVKRDEIVLHDWVFNINGLRGKDPVLYNDLLSHRGTDATSVLTTEGSASVALSRLYLHEKASVVAKLRDLRPLPTITDGVLARHYEPDWAGGAWLEANGDVYNVTDIMEHPQYYRKEIPQVWAGKNLTRPDLLIWLTTTHAERRIGRLVTGPAANPKERVQSRSAGAAQSWKAWAEAAAEDPALLPDDNDRRCCTRYREGDNITDYFEIEVDPDTIGSGEGWEPDAKRRKVEIW</sequence>
<dbReference type="Pfam" id="PF00173">
    <property type="entry name" value="Cyt-b5"/>
    <property type="match status" value="1"/>
</dbReference>
<name>A0AAI8VVA9_9PEZI</name>
<evidence type="ECO:0000256" key="2">
    <source>
        <dbReference type="ARBA" id="ARBA00022723"/>
    </source>
</evidence>
<evidence type="ECO:0000256" key="1">
    <source>
        <dbReference type="ARBA" id="ARBA00022617"/>
    </source>
</evidence>
<evidence type="ECO:0000313" key="7">
    <source>
        <dbReference type="Proteomes" id="UP001295740"/>
    </source>
</evidence>
<reference evidence="6" key="1">
    <citation type="submission" date="2023-10" db="EMBL/GenBank/DDBJ databases">
        <authorList>
            <person name="Hackl T."/>
        </authorList>
    </citation>
    <scope>NUCLEOTIDE SEQUENCE</scope>
</reference>
<comment type="caution">
    <text evidence="6">The sequence shown here is derived from an EMBL/GenBank/DDBJ whole genome shotgun (WGS) entry which is preliminary data.</text>
</comment>
<dbReference type="AlphaFoldDB" id="A0AAI8VVA9"/>
<evidence type="ECO:0000256" key="4">
    <source>
        <dbReference type="SAM" id="MobiDB-lite"/>
    </source>
</evidence>
<protein>
    <submittedName>
        <fullName evidence="6">Uu.00g073620.m01.CDS01</fullName>
    </submittedName>
</protein>
<evidence type="ECO:0000256" key="3">
    <source>
        <dbReference type="ARBA" id="ARBA00023004"/>
    </source>
</evidence>
<dbReference type="GO" id="GO:0005737">
    <property type="term" value="C:cytoplasm"/>
    <property type="evidence" value="ECO:0007669"/>
    <property type="project" value="TreeGrafter"/>
</dbReference>
<dbReference type="PANTHER" id="PTHR46237:SF1">
    <property type="entry name" value="CYTOCHROME B5 REDUCTASE 4"/>
    <property type="match status" value="1"/>
</dbReference>
<organism evidence="6 7">
    <name type="scientific">Anthostomella pinea</name>
    <dbReference type="NCBI Taxonomy" id="933095"/>
    <lineage>
        <taxon>Eukaryota</taxon>
        <taxon>Fungi</taxon>
        <taxon>Dikarya</taxon>
        <taxon>Ascomycota</taxon>
        <taxon>Pezizomycotina</taxon>
        <taxon>Sordariomycetes</taxon>
        <taxon>Xylariomycetidae</taxon>
        <taxon>Xylariales</taxon>
        <taxon>Xylariaceae</taxon>
        <taxon>Anthostomella</taxon>
    </lineage>
</organism>
<dbReference type="Gene3D" id="3.10.120.10">
    <property type="entry name" value="Cytochrome b5-like heme/steroid binding domain"/>
    <property type="match status" value="1"/>
</dbReference>
<dbReference type="SMART" id="SM01117">
    <property type="entry name" value="Cyt-b5"/>
    <property type="match status" value="2"/>
</dbReference>
<dbReference type="PANTHER" id="PTHR46237">
    <property type="entry name" value="CYTOCHROME B5 REDUCTASE 4 FAMILY MEMBER"/>
    <property type="match status" value="1"/>
</dbReference>
<dbReference type="InterPro" id="IPR051872">
    <property type="entry name" value="Cytochrome_b5/Flavoprotein_Rdt"/>
</dbReference>
<keyword evidence="3" id="KW-0408">Iron</keyword>
<dbReference type="InterPro" id="IPR001199">
    <property type="entry name" value="Cyt_B5-like_heme/steroid-bd"/>
</dbReference>
<dbReference type="Proteomes" id="UP001295740">
    <property type="component" value="Unassembled WGS sequence"/>
</dbReference>
<dbReference type="GO" id="GO:0046872">
    <property type="term" value="F:metal ion binding"/>
    <property type="evidence" value="ECO:0007669"/>
    <property type="project" value="UniProtKB-KW"/>
</dbReference>
<dbReference type="PROSITE" id="PS50255">
    <property type="entry name" value="CYTOCHROME_B5_2"/>
    <property type="match status" value="1"/>
</dbReference>
<gene>
    <name evidence="6" type="ORF">KHLLAP_LOCUS12205</name>
</gene>
<evidence type="ECO:0000259" key="5">
    <source>
        <dbReference type="PROSITE" id="PS50255"/>
    </source>
</evidence>
<keyword evidence="7" id="KW-1185">Reference proteome</keyword>
<feature type="region of interest" description="Disordered" evidence="4">
    <location>
        <begin position="804"/>
        <end position="824"/>
    </location>
</feature>
<keyword evidence="1" id="KW-0349">Heme</keyword>
<accession>A0AAI8VVA9</accession>
<dbReference type="PROSITE" id="PS00191">
    <property type="entry name" value="CYTOCHROME_B5_1"/>
    <property type="match status" value="1"/>
</dbReference>
<dbReference type="GO" id="GO:0020037">
    <property type="term" value="F:heme binding"/>
    <property type="evidence" value="ECO:0007669"/>
    <property type="project" value="InterPro"/>
</dbReference>
<feature type="domain" description="Cytochrome b5 heme-binding" evidence="5">
    <location>
        <begin position="508"/>
        <end position="584"/>
    </location>
</feature>
<dbReference type="SUPFAM" id="SSF55856">
    <property type="entry name" value="Cytochrome b5-like heme/steroid binding domain"/>
    <property type="match status" value="1"/>
</dbReference>
<proteinExistence type="predicted"/>
<dbReference type="InterPro" id="IPR036400">
    <property type="entry name" value="Cyt_B5-like_heme/steroid_sf"/>
</dbReference>
<dbReference type="GO" id="GO:0004128">
    <property type="term" value="F:cytochrome-b5 reductase activity, acting on NAD(P)H"/>
    <property type="evidence" value="ECO:0007669"/>
    <property type="project" value="TreeGrafter"/>
</dbReference>
<dbReference type="InterPro" id="IPR018506">
    <property type="entry name" value="Cyt_B5_heme-BS"/>
</dbReference>
<keyword evidence="2" id="KW-0479">Metal-binding</keyword>
<evidence type="ECO:0000313" key="6">
    <source>
        <dbReference type="EMBL" id="CAJ2511737.1"/>
    </source>
</evidence>
<dbReference type="EMBL" id="CAUWAG010000018">
    <property type="protein sequence ID" value="CAJ2511737.1"/>
    <property type="molecule type" value="Genomic_DNA"/>
</dbReference>